<evidence type="ECO:0000256" key="1">
    <source>
        <dbReference type="ARBA" id="ARBA00004309"/>
    </source>
</evidence>
<evidence type="ECO:0000256" key="17">
    <source>
        <dbReference type="SAM" id="Phobius"/>
    </source>
</evidence>
<sequence>YKSGTSLLHLQLMGTSVILSLLFVIFSTPSLIQGRWLIGNETVLSASTSLPDFNSTWDQPFLNTTSSLDITSNLTQNGYYWTDIQDTGDNYQNFSTQTPVFPIYENYTANYSILVTNGEFRCLQPDVLCQIYGFLLIMLHTIAVWVVVGLHCDKYCAIATPLRYNQLVTRRRIAAFSVLAWLLGLGLAFPPLICPYAYTFAGGACIPTWYRVEACAYTWTFAALCIVLPFIIILVVNGRIIIIARHHQHRIFSAIFEVMMSAQATVTHQKNPFDVPKKKRKSVWTVLEQIVAFVICYYPFLGTIVWESLLNRHADQYLVLLGIALLMIAPLVNSILYGIKCKNIRKAFKNYLRKKLYKTEVKHEIQARIPSASNSRRPSISSTLAMPILQKSLQRRMSDYLLQDQANQPKLLRRSSDMSWHPLEDGTPSPTRLRKPLDAKGLGIESSPAGSHSPASCDTNFLTVPTFEMARSYCLDQQRVRLSVSSLDSDTFSVKESYTEYDFLTTTSSPDNPSQNVPMTDGQYKSFPPSQTLNQNEKILMNRSKSIELLLPVTKYQGSSASDSQHSYCTENKGHPDSQTPLLCKSFQMPQRRASLNSSSSPYILRTLEAILSVRISQNLLRNGSGWGGSLGSIERLSKFLRESRQCTFSNDAHSYCPVSLYPESTNHYLSGQETNDSNPEESDTSVVLNSLSALPNGGPNLSSFIKDKVRNRETSLAIK</sequence>
<feature type="transmembrane region" description="Helical" evidence="17">
    <location>
        <begin position="131"/>
        <end position="152"/>
    </location>
</feature>
<dbReference type="Proteomes" id="UP001381693">
    <property type="component" value="Unassembled WGS sequence"/>
</dbReference>
<feature type="transmembrane region" description="Helical" evidence="17">
    <location>
        <begin position="12"/>
        <end position="32"/>
    </location>
</feature>
<keyword evidence="12" id="KW-0675">Receptor</keyword>
<name>A0AAN9A7V5_HALRR</name>
<dbReference type="Pfam" id="PF00001">
    <property type="entry name" value="7tm_1"/>
    <property type="match status" value="1"/>
</dbReference>
<evidence type="ECO:0000256" key="6">
    <source>
        <dbReference type="ARBA" id="ARBA00022692"/>
    </source>
</evidence>
<evidence type="ECO:0000256" key="15">
    <source>
        <dbReference type="ARBA" id="ARBA00023273"/>
    </source>
</evidence>
<feature type="transmembrane region" description="Helical" evidence="17">
    <location>
        <begin position="286"/>
        <end position="306"/>
    </location>
</feature>
<gene>
    <name evidence="19" type="ORF">SK128_019915</name>
</gene>
<evidence type="ECO:0000256" key="13">
    <source>
        <dbReference type="ARBA" id="ARBA00023180"/>
    </source>
</evidence>
<keyword evidence="13" id="KW-0325">Glycoprotein</keyword>
<evidence type="ECO:0000256" key="4">
    <source>
        <dbReference type="ARBA" id="ARBA00022473"/>
    </source>
</evidence>
<reference evidence="19 20" key="1">
    <citation type="submission" date="2023-11" db="EMBL/GenBank/DDBJ databases">
        <title>Halocaridina rubra genome assembly.</title>
        <authorList>
            <person name="Smith C."/>
        </authorList>
    </citation>
    <scope>NUCLEOTIDE SEQUENCE [LARGE SCALE GENOMIC DNA]</scope>
    <source>
        <strain evidence="19">EP-1</strain>
        <tissue evidence="19">Whole</tissue>
    </source>
</reference>
<feature type="non-terminal residue" evidence="19">
    <location>
        <position position="1"/>
    </location>
</feature>
<evidence type="ECO:0000256" key="16">
    <source>
        <dbReference type="SAM" id="MobiDB-lite"/>
    </source>
</evidence>
<dbReference type="EMBL" id="JAXCGZ010008829">
    <property type="protein sequence ID" value="KAK7077439.1"/>
    <property type="molecule type" value="Genomic_DNA"/>
</dbReference>
<dbReference type="PROSITE" id="PS50262">
    <property type="entry name" value="G_PROTEIN_RECEP_F1_2"/>
    <property type="match status" value="1"/>
</dbReference>
<dbReference type="GO" id="GO:0060170">
    <property type="term" value="C:ciliary membrane"/>
    <property type="evidence" value="ECO:0007669"/>
    <property type="project" value="UniProtKB-SubCell"/>
</dbReference>
<keyword evidence="5" id="KW-1003">Cell membrane</keyword>
<evidence type="ECO:0000256" key="3">
    <source>
        <dbReference type="ARBA" id="ARBA00010663"/>
    </source>
</evidence>
<keyword evidence="11" id="KW-1015">Disulfide bond</keyword>
<evidence type="ECO:0000256" key="5">
    <source>
        <dbReference type="ARBA" id="ARBA00022475"/>
    </source>
</evidence>
<feature type="transmembrane region" description="Helical" evidence="17">
    <location>
        <begin position="318"/>
        <end position="339"/>
    </location>
</feature>
<evidence type="ECO:0000256" key="2">
    <source>
        <dbReference type="ARBA" id="ARBA00004651"/>
    </source>
</evidence>
<dbReference type="PRINTS" id="PR00237">
    <property type="entry name" value="GPCRRHODOPSN"/>
</dbReference>
<keyword evidence="15" id="KW-0966">Cell projection</keyword>
<evidence type="ECO:0000256" key="14">
    <source>
        <dbReference type="ARBA" id="ARBA00023224"/>
    </source>
</evidence>
<dbReference type="InterPro" id="IPR000276">
    <property type="entry name" value="GPCR_Rhodpsn"/>
</dbReference>
<comment type="similarity">
    <text evidence="3">Belongs to the G-protein coupled receptor 1 family.</text>
</comment>
<protein>
    <recommendedName>
        <fullName evidence="18">G-protein coupled receptors family 1 profile domain-containing protein</fullName>
    </recommendedName>
</protein>
<evidence type="ECO:0000256" key="8">
    <source>
        <dbReference type="ARBA" id="ARBA00023040"/>
    </source>
</evidence>
<evidence type="ECO:0000256" key="10">
    <source>
        <dbReference type="ARBA" id="ARBA00023136"/>
    </source>
</evidence>
<evidence type="ECO:0000256" key="9">
    <source>
        <dbReference type="ARBA" id="ARBA00023069"/>
    </source>
</evidence>
<dbReference type="GO" id="GO:0004930">
    <property type="term" value="F:G protein-coupled receptor activity"/>
    <property type="evidence" value="ECO:0007669"/>
    <property type="project" value="UniProtKB-KW"/>
</dbReference>
<keyword evidence="7 17" id="KW-1133">Transmembrane helix</keyword>
<dbReference type="CDD" id="cd00637">
    <property type="entry name" value="7tm_classA_rhodopsin-like"/>
    <property type="match status" value="1"/>
</dbReference>
<evidence type="ECO:0000256" key="12">
    <source>
        <dbReference type="ARBA" id="ARBA00023170"/>
    </source>
</evidence>
<dbReference type="AlphaFoldDB" id="A0AAN9A7V5"/>
<feature type="region of interest" description="Disordered" evidence="16">
    <location>
        <begin position="413"/>
        <end position="455"/>
    </location>
</feature>
<keyword evidence="9" id="KW-0969">Cilium</keyword>
<comment type="caution">
    <text evidence="19">The sequence shown here is derived from an EMBL/GenBank/DDBJ whole genome shotgun (WGS) entry which is preliminary data.</text>
</comment>
<evidence type="ECO:0000256" key="11">
    <source>
        <dbReference type="ARBA" id="ARBA00023157"/>
    </source>
</evidence>
<comment type="subcellular location">
    <subcellularLocation>
        <location evidence="2">Cell membrane</location>
        <topology evidence="2">Multi-pass membrane protein</topology>
    </subcellularLocation>
    <subcellularLocation>
        <location evidence="1">Cell projection</location>
        <location evidence="1">Cilium membrane</location>
    </subcellularLocation>
</comment>
<accession>A0AAN9A7V5</accession>
<feature type="transmembrane region" description="Helical" evidence="17">
    <location>
        <begin position="173"/>
        <end position="198"/>
    </location>
</feature>
<keyword evidence="20" id="KW-1185">Reference proteome</keyword>
<dbReference type="SUPFAM" id="SSF81321">
    <property type="entry name" value="Family A G protein-coupled receptor-like"/>
    <property type="match status" value="1"/>
</dbReference>
<keyword evidence="10 17" id="KW-0472">Membrane</keyword>
<proteinExistence type="inferred from homology"/>
<keyword evidence="8" id="KW-0297">G-protein coupled receptor</keyword>
<keyword evidence="4" id="KW-0217">Developmental protein</keyword>
<feature type="domain" description="G-protein coupled receptors family 1 profile" evidence="18">
    <location>
        <begin position="39"/>
        <end position="337"/>
    </location>
</feature>
<evidence type="ECO:0000313" key="19">
    <source>
        <dbReference type="EMBL" id="KAK7077439.1"/>
    </source>
</evidence>
<evidence type="ECO:0000313" key="20">
    <source>
        <dbReference type="Proteomes" id="UP001381693"/>
    </source>
</evidence>
<keyword evidence="14" id="KW-0807">Transducer</keyword>
<feature type="transmembrane region" description="Helical" evidence="17">
    <location>
        <begin position="218"/>
        <end position="242"/>
    </location>
</feature>
<organism evidence="19 20">
    <name type="scientific">Halocaridina rubra</name>
    <name type="common">Hawaiian red shrimp</name>
    <dbReference type="NCBI Taxonomy" id="373956"/>
    <lineage>
        <taxon>Eukaryota</taxon>
        <taxon>Metazoa</taxon>
        <taxon>Ecdysozoa</taxon>
        <taxon>Arthropoda</taxon>
        <taxon>Crustacea</taxon>
        <taxon>Multicrustacea</taxon>
        <taxon>Malacostraca</taxon>
        <taxon>Eumalacostraca</taxon>
        <taxon>Eucarida</taxon>
        <taxon>Decapoda</taxon>
        <taxon>Pleocyemata</taxon>
        <taxon>Caridea</taxon>
        <taxon>Atyoidea</taxon>
        <taxon>Atyidae</taxon>
        <taxon>Halocaridina</taxon>
    </lineage>
</organism>
<dbReference type="PANTHER" id="PTHR22752">
    <property type="entry name" value="G PROTEIN-COUPLED RECEPTOR"/>
    <property type="match status" value="1"/>
</dbReference>
<keyword evidence="6 17" id="KW-0812">Transmembrane</keyword>
<dbReference type="Gene3D" id="1.20.1070.10">
    <property type="entry name" value="Rhodopsin 7-helix transmembrane proteins"/>
    <property type="match status" value="1"/>
</dbReference>
<evidence type="ECO:0000259" key="18">
    <source>
        <dbReference type="PROSITE" id="PS50262"/>
    </source>
</evidence>
<dbReference type="InterPro" id="IPR017452">
    <property type="entry name" value="GPCR_Rhodpsn_7TM"/>
</dbReference>
<evidence type="ECO:0000256" key="7">
    <source>
        <dbReference type="ARBA" id="ARBA00022989"/>
    </source>
</evidence>
<dbReference type="PANTHER" id="PTHR22752:SF10">
    <property type="entry name" value="G-PROTEIN COUPLED RECEPTOR 161"/>
    <property type="match status" value="1"/>
</dbReference>